<dbReference type="RefSeq" id="WP_003323946.1">
    <property type="nucleotide sequence ID" value="NZ_ALPT02000045.1"/>
</dbReference>
<dbReference type="GO" id="GO:1901678">
    <property type="term" value="P:iron coordination entity transport"/>
    <property type="evidence" value="ECO:0007669"/>
    <property type="project" value="UniProtKB-ARBA"/>
</dbReference>
<evidence type="ECO:0000256" key="4">
    <source>
        <dbReference type="ARBA" id="ARBA00022729"/>
    </source>
</evidence>
<evidence type="ECO:0000313" key="10">
    <source>
        <dbReference type="Proteomes" id="UP000002754"/>
    </source>
</evidence>
<dbReference type="EMBL" id="ALPT02000045">
    <property type="protein sequence ID" value="KGA96816.1"/>
    <property type="molecule type" value="Genomic_DNA"/>
</dbReference>
<dbReference type="PANTHER" id="PTHR30532">
    <property type="entry name" value="IRON III DICITRATE-BINDING PERIPLASMIC PROTEIN"/>
    <property type="match status" value="1"/>
</dbReference>
<protein>
    <submittedName>
        <fullName evidence="8 9">ABC transporter</fullName>
    </submittedName>
</protein>
<dbReference type="SUPFAM" id="SSF53807">
    <property type="entry name" value="Helical backbone' metal receptor"/>
    <property type="match status" value="1"/>
</dbReference>
<evidence type="ECO:0000256" key="3">
    <source>
        <dbReference type="ARBA" id="ARBA00022448"/>
    </source>
</evidence>
<organism evidence="8 10">
    <name type="scientific">Alkalihalobacillus alcalophilus ATCC 27647 = CGMCC 1.3604</name>
    <dbReference type="NCBI Taxonomy" id="1218173"/>
    <lineage>
        <taxon>Bacteria</taxon>
        <taxon>Bacillati</taxon>
        <taxon>Bacillota</taxon>
        <taxon>Bacilli</taxon>
        <taxon>Bacillales</taxon>
        <taxon>Bacillaceae</taxon>
        <taxon>Alkalihalobacillus</taxon>
    </lineage>
</organism>
<reference evidence="8 10" key="1">
    <citation type="journal article" date="2014" name="Genome Announc.">
        <title>Draft Genome Sequence of Bacillus alcalophilus AV1934, a Classic Alkaliphile Isolated from Human Feces in 1934.</title>
        <authorList>
            <person name="Attie O."/>
            <person name="Jayaprakash A."/>
            <person name="Shah H."/>
            <person name="Paulsen I.T."/>
            <person name="Morino M."/>
            <person name="Takahashi Y."/>
            <person name="Narumi I."/>
            <person name="Sachidanandam R."/>
            <person name="Satoh K."/>
            <person name="Ito M."/>
            <person name="Krulwich T.A."/>
        </authorList>
    </citation>
    <scope>NUCLEOTIDE SEQUENCE [LARGE SCALE GENOMIC DNA]</scope>
    <source>
        <strain evidence="8 10">AV1934</strain>
    </source>
</reference>
<evidence type="ECO:0000256" key="6">
    <source>
        <dbReference type="SAM" id="SignalP"/>
    </source>
</evidence>
<dbReference type="InterPro" id="IPR033870">
    <property type="entry name" value="FatB"/>
</dbReference>
<dbReference type="eggNOG" id="COG4607">
    <property type="taxonomic scope" value="Bacteria"/>
</dbReference>
<evidence type="ECO:0000313" key="11">
    <source>
        <dbReference type="Proteomes" id="UP000297014"/>
    </source>
</evidence>
<dbReference type="Proteomes" id="UP000002754">
    <property type="component" value="Unassembled WGS sequence"/>
</dbReference>
<feature type="signal peptide" evidence="6">
    <location>
        <begin position="1"/>
        <end position="18"/>
    </location>
</feature>
<dbReference type="Proteomes" id="UP000297014">
    <property type="component" value="Unassembled WGS sequence"/>
</dbReference>
<feature type="compositionally biased region" description="Acidic residues" evidence="5">
    <location>
        <begin position="26"/>
        <end position="48"/>
    </location>
</feature>
<evidence type="ECO:0000256" key="2">
    <source>
        <dbReference type="ARBA" id="ARBA00008814"/>
    </source>
</evidence>
<dbReference type="InterPro" id="IPR051313">
    <property type="entry name" value="Bact_iron-sidero_bind"/>
</dbReference>
<proteinExistence type="inferred from homology"/>
<dbReference type="PANTHER" id="PTHR30532:SF28">
    <property type="entry name" value="PETROBACTIN-BINDING PROTEIN YCLQ"/>
    <property type="match status" value="1"/>
</dbReference>
<dbReference type="CDD" id="cd01140">
    <property type="entry name" value="FatB"/>
    <property type="match status" value="1"/>
</dbReference>
<dbReference type="STRING" id="1218173.BALCAV_0213855"/>
<evidence type="ECO:0000259" key="7">
    <source>
        <dbReference type="PROSITE" id="PS50983"/>
    </source>
</evidence>
<dbReference type="Gene3D" id="3.40.50.1980">
    <property type="entry name" value="Nitrogenase molybdenum iron protein domain"/>
    <property type="match status" value="2"/>
</dbReference>
<evidence type="ECO:0000313" key="9">
    <source>
        <dbReference type="EMBL" id="THG88866.1"/>
    </source>
</evidence>
<feature type="region of interest" description="Disordered" evidence="5">
    <location>
        <begin position="26"/>
        <end position="51"/>
    </location>
</feature>
<dbReference type="AlphaFoldDB" id="A0A094WJ15"/>
<keyword evidence="3" id="KW-0813">Transport</keyword>
<keyword evidence="10" id="KW-1185">Reference proteome</keyword>
<sequence>MKKFWMFMLAALVALVLAACGSDEVSNEAEEPVEGADTEETTGGEEESTSLTYTHDLGETTVEKNPETVVVFDMGVLDILDGFGIDVAGVPQSNVPEYLSKYSGSEYANAGSLFEPDFEEIYELDPDLIIISGRASDAYDDLAEIAPTLFMGLDTSNYYESFKGNVNIIAEIFGIEAEAEEKLAEIDADVQEVQQLASDNEAKGLIVMVNEGSMSAYGPSGRFGVLHDVFGVEPVDSGIEVSNHGQEIDFEYIESQNPEYLFVIDRGAVVTSGDASGNDLLDNAFIQNTQAYENDNIVFLNPTYWYISGGGLTSFPGMIEEVKNGLED</sequence>
<feature type="domain" description="Fe/B12 periplasmic-binding" evidence="7">
    <location>
        <begin position="68"/>
        <end position="328"/>
    </location>
</feature>
<reference evidence="9 11" key="2">
    <citation type="submission" date="2014-01" db="EMBL/GenBank/DDBJ databases">
        <title>Draft genome sequencing of Bacillus alcalophilus CGMCC 1.3604.</title>
        <authorList>
            <person name="Yang J."/>
            <person name="Diao L."/>
            <person name="Yang S."/>
        </authorList>
    </citation>
    <scope>NUCLEOTIDE SEQUENCE [LARGE SCALE GENOMIC DNA]</scope>
    <source>
        <strain evidence="9 11">CGMCC 1.3604</strain>
    </source>
</reference>
<dbReference type="InterPro" id="IPR002491">
    <property type="entry name" value="ABC_transptr_periplasmic_BD"/>
</dbReference>
<dbReference type="PROSITE" id="PS50983">
    <property type="entry name" value="FE_B12_PBP"/>
    <property type="match status" value="1"/>
</dbReference>
<keyword evidence="4 6" id="KW-0732">Signal</keyword>
<dbReference type="EMBL" id="JALP01000300">
    <property type="protein sequence ID" value="THG88866.1"/>
    <property type="molecule type" value="Genomic_DNA"/>
</dbReference>
<gene>
    <name evidence="9" type="ORF">AJ85_20935</name>
    <name evidence="8" type="ORF">BALCAV_0213855</name>
</gene>
<evidence type="ECO:0000256" key="5">
    <source>
        <dbReference type="SAM" id="MobiDB-lite"/>
    </source>
</evidence>
<evidence type="ECO:0000256" key="1">
    <source>
        <dbReference type="ARBA" id="ARBA00004193"/>
    </source>
</evidence>
<comment type="subcellular location">
    <subcellularLocation>
        <location evidence="1">Cell membrane</location>
        <topology evidence="1">Lipid-anchor</topology>
    </subcellularLocation>
</comment>
<dbReference type="GO" id="GO:0030288">
    <property type="term" value="C:outer membrane-bounded periplasmic space"/>
    <property type="evidence" value="ECO:0007669"/>
    <property type="project" value="TreeGrafter"/>
</dbReference>
<dbReference type="PROSITE" id="PS51257">
    <property type="entry name" value="PROKAR_LIPOPROTEIN"/>
    <property type="match status" value="1"/>
</dbReference>
<feature type="chain" id="PRO_5038207329" evidence="6">
    <location>
        <begin position="19"/>
        <end position="328"/>
    </location>
</feature>
<accession>A0A094WJ15</accession>
<comment type="caution">
    <text evidence="8">The sequence shown here is derived from an EMBL/GenBank/DDBJ whole genome shotgun (WGS) entry which is preliminary data.</text>
</comment>
<evidence type="ECO:0000313" key="8">
    <source>
        <dbReference type="EMBL" id="KGA96816.1"/>
    </source>
</evidence>
<dbReference type="GO" id="GO:0005886">
    <property type="term" value="C:plasma membrane"/>
    <property type="evidence" value="ECO:0007669"/>
    <property type="project" value="UniProtKB-SubCell"/>
</dbReference>
<comment type="similarity">
    <text evidence="2">Belongs to the bacterial solute-binding protein 8 family.</text>
</comment>
<name>A0A094WJ15_ALKAL</name>
<dbReference type="Pfam" id="PF01497">
    <property type="entry name" value="Peripla_BP_2"/>
    <property type="match status" value="1"/>
</dbReference>
<dbReference type="OrthoDB" id="63946at2"/>